<evidence type="ECO:0000256" key="1">
    <source>
        <dbReference type="SAM" id="MobiDB-lite"/>
    </source>
</evidence>
<dbReference type="Proteomes" id="UP000639403">
    <property type="component" value="Unassembled WGS sequence"/>
</dbReference>
<reference evidence="2" key="1">
    <citation type="submission" date="2020-11" db="EMBL/GenBank/DDBJ databases">
        <authorList>
            <person name="Koelle M."/>
            <person name="Horta M.A.C."/>
            <person name="Nowrousian M."/>
            <person name="Ohm R.A."/>
            <person name="Benz P."/>
            <person name="Pilgard A."/>
        </authorList>
    </citation>
    <scope>NUCLEOTIDE SEQUENCE</scope>
    <source>
        <strain evidence="2">FPRL280</strain>
    </source>
</reference>
<reference evidence="2" key="2">
    <citation type="journal article" name="Front. Microbiol.">
        <title>Degradative Capacity of Two Strains of Rhodonia placenta: From Phenotype to Genotype.</title>
        <authorList>
            <person name="Kolle M."/>
            <person name="Horta M.A.C."/>
            <person name="Nowrousian M."/>
            <person name="Ohm R.A."/>
            <person name="Benz J.P."/>
            <person name="Pilgard A."/>
        </authorList>
    </citation>
    <scope>NUCLEOTIDE SEQUENCE</scope>
    <source>
        <strain evidence="2">FPRL280</strain>
    </source>
</reference>
<gene>
    <name evidence="2" type="ORF">IEO21_09505</name>
</gene>
<protein>
    <submittedName>
        <fullName evidence="2">Uncharacterized protein</fullName>
    </submittedName>
</protein>
<feature type="region of interest" description="Disordered" evidence="1">
    <location>
        <begin position="199"/>
        <end position="225"/>
    </location>
</feature>
<name>A0A8H7TXP0_9APHY</name>
<feature type="region of interest" description="Disordered" evidence="1">
    <location>
        <begin position="1"/>
        <end position="157"/>
    </location>
</feature>
<proteinExistence type="predicted"/>
<dbReference type="AlphaFoldDB" id="A0A8H7TXP0"/>
<feature type="region of interest" description="Disordered" evidence="1">
    <location>
        <begin position="306"/>
        <end position="339"/>
    </location>
</feature>
<feature type="compositionally biased region" description="Polar residues" evidence="1">
    <location>
        <begin position="31"/>
        <end position="43"/>
    </location>
</feature>
<evidence type="ECO:0000313" key="2">
    <source>
        <dbReference type="EMBL" id="KAF9803972.1"/>
    </source>
</evidence>
<accession>A0A8H7TXP0</accession>
<dbReference type="EMBL" id="JADOXO010000464">
    <property type="protein sequence ID" value="KAF9803972.1"/>
    <property type="molecule type" value="Genomic_DNA"/>
</dbReference>
<evidence type="ECO:0000313" key="3">
    <source>
        <dbReference type="Proteomes" id="UP000639403"/>
    </source>
</evidence>
<comment type="caution">
    <text evidence="2">The sequence shown here is derived from an EMBL/GenBank/DDBJ whole genome shotgun (WGS) entry which is preliminary data.</text>
</comment>
<organism evidence="2 3">
    <name type="scientific">Rhodonia placenta</name>
    <dbReference type="NCBI Taxonomy" id="104341"/>
    <lineage>
        <taxon>Eukaryota</taxon>
        <taxon>Fungi</taxon>
        <taxon>Dikarya</taxon>
        <taxon>Basidiomycota</taxon>
        <taxon>Agaricomycotina</taxon>
        <taxon>Agaricomycetes</taxon>
        <taxon>Polyporales</taxon>
        <taxon>Adustoporiaceae</taxon>
        <taxon>Rhodonia</taxon>
    </lineage>
</organism>
<sequence length="339" mass="36525">MTSTSARSISSPRSSSAAVPTDTEGEPSRLASINRQCHPSTQVEMLRTLSPRGRAMNTTTNEQRDAPTEAPAQRQRPARRPHEDESSPELAPPKRRHRPATTEDAPTRGTHNQERREEAPAQLHHDKAAPAELHRPQEGRSERAHAPAPSSGTAALQPSLLHQRLAVYDDEDGNGTSTAGASGMLGHWMFPPPAPVAHAHDAPPGYAPRPRPTLPHAPRYAPRGLPVDSKTLYGYEVMDPRDAGHFYRPLPPQFRAPEFRAPGLMTPDGTYIPSGRVHPHFYENFGQAAATAFADVPQGVPYAGFEAAAPPARGMPGTAGAQSRDEGEQRGDAGPSMQA</sequence>
<feature type="compositionally biased region" description="Basic and acidic residues" evidence="1">
    <location>
        <begin position="111"/>
        <end position="145"/>
    </location>
</feature>
<feature type="compositionally biased region" description="Pro residues" evidence="1">
    <location>
        <begin position="205"/>
        <end position="215"/>
    </location>
</feature>
<feature type="compositionally biased region" description="Low complexity" evidence="1">
    <location>
        <begin position="1"/>
        <end position="21"/>
    </location>
</feature>